<reference evidence="1 2" key="1">
    <citation type="submission" date="2020-05" db="EMBL/GenBank/DDBJ databases">
        <title>Bremerella alba sp. nov., a novel planctomycete isolated from the surface of the macroalga Fucus spiralis.</title>
        <authorList>
            <person name="Godinho O."/>
            <person name="Botelho R."/>
            <person name="Albuquerque L."/>
            <person name="Wiegand S."/>
            <person name="Da Costa M.S."/>
            <person name="Lobo-Da-Cunha A."/>
            <person name="Jogler C."/>
            <person name="Lage O.M."/>
        </authorList>
    </citation>
    <scope>NUCLEOTIDE SEQUENCE [LARGE SCALE GENOMIC DNA]</scope>
    <source>
        <strain evidence="1 2">FF15</strain>
    </source>
</reference>
<dbReference type="RefSeq" id="WP_207395579.1">
    <property type="nucleotide sequence ID" value="NZ_JABRWO010000003.1"/>
</dbReference>
<keyword evidence="2" id="KW-1185">Reference proteome</keyword>
<accession>A0A7V9A6B7</accession>
<dbReference type="EMBL" id="JABRWO010000003">
    <property type="protein sequence ID" value="MBA2114092.1"/>
    <property type="molecule type" value="Genomic_DNA"/>
</dbReference>
<name>A0A7V9A6B7_9BACT</name>
<organism evidence="1 2">
    <name type="scientific">Bremerella alba</name>
    <dbReference type="NCBI Taxonomy" id="980252"/>
    <lineage>
        <taxon>Bacteria</taxon>
        <taxon>Pseudomonadati</taxon>
        <taxon>Planctomycetota</taxon>
        <taxon>Planctomycetia</taxon>
        <taxon>Pirellulales</taxon>
        <taxon>Pirellulaceae</taxon>
        <taxon>Bremerella</taxon>
    </lineage>
</organism>
<comment type="caution">
    <text evidence="1">The sequence shown here is derived from an EMBL/GenBank/DDBJ whole genome shotgun (WGS) entry which is preliminary data.</text>
</comment>
<evidence type="ECO:0000313" key="2">
    <source>
        <dbReference type="Proteomes" id="UP000551616"/>
    </source>
</evidence>
<gene>
    <name evidence="1" type="ORF">HOV93_12480</name>
</gene>
<evidence type="ECO:0000313" key="1">
    <source>
        <dbReference type="EMBL" id="MBA2114092.1"/>
    </source>
</evidence>
<proteinExistence type="predicted"/>
<sequence length="75" mass="8362">MTSTPDRILGLLVIGVCPHCNGDGVYWHIDDQGPYNSRCEGCNCVGFLLDVPDYWKKDGRISDTAELDQDDDVPF</sequence>
<dbReference type="AlphaFoldDB" id="A0A7V9A6B7"/>
<protein>
    <submittedName>
        <fullName evidence="1">Uncharacterized protein</fullName>
    </submittedName>
</protein>
<dbReference type="Proteomes" id="UP000551616">
    <property type="component" value="Unassembled WGS sequence"/>
</dbReference>